<dbReference type="AlphaFoldDB" id="A0AAN9NG44"/>
<reference evidence="1 2" key="1">
    <citation type="submission" date="2024-01" db="EMBL/GenBank/DDBJ databases">
        <title>The genomes of 5 underutilized Papilionoideae crops provide insights into root nodulation and disease resistanc.</title>
        <authorList>
            <person name="Jiang F."/>
        </authorList>
    </citation>
    <scope>NUCLEOTIDE SEQUENCE [LARGE SCALE GENOMIC DNA]</scope>
    <source>
        <strain evidence="1">JINMINGXINNONG_FW02</strain>
        <tissue evidence="1">Leaves</tissue>
    </source>
</reference>
<sequence>MTPFNQSIGVDETYLKEIRGVIYCLIYTGFQYEKASFHNGRSITAAVISLQYFPEEWNDILAALSNV</sequence>
<accession>A0AAN9NG44</accession>
<dbReference type="Proteomes" id="UP001374584">
    <property type="component" value="Unassembled WGS sequence"/>
</dbReference>
<comment type="caution">
    <text evidence="1">The sequence shown here is derived from an EMBL/GenBank/DDBJ whole genome shotgun (WGS) entry which is preliminary data.</text>
</comment>
<proteinExistence type="predicted"/>
<protein>
    <submittedName>
        <fullName evidence="1">Uncharacterized protein</fullName>
    </submittedName>
</protein>
<organism evidence="1 2">
    <name type="scientific">Phaseolus coccineus</name>
    <name type="common">Scarlet runner bean</name>
    <name type="synonym">Phaseolus multiflorus</name>
    <dbReference type="NCBI Taxonomy" id="3886"/>
    <lineage>
        <taxon>Eukaryota</taxon>
        <taxon>Viridiplantae</taxon>
        <taxon>Streptophyta</taxon>
        <taxon>Embryophyta</taxon>
        <taxon>Tracheophyta</taxon>
        <taxon>Spermatophyta</taxon>
        <taxon>Magnoliopsida</taxon>
        <taxon>eudicotyledons</taxon>
        <taxon>Gunneridae</taxon>
        <taxon>Pentapetalae</taxon>
        <taxon>rosids</taxon>
        <taxon>fabids</taxon>
        <taxon>Fabales</taxon>
        <taxon>Fabaceae</taxon>
        <taxon>Papilionoideae</taxon>
        <taxon>50 kb inversion clade</taxon>
        <taxon>NPAAA clade</taxon>
        <taxon>indigoferoid/millettioid clade</taxon>
        <taxon>Phaseoleae</taxon>
        <taxon>Phaseolus</taxon>
    </lineage>
</organism>
<evidence type="ECO:0000313" key="2">
    <source>
        <dbReference type="Proteomes" id="UP001374584"/>
    </source>
</evidence>
<keyword evidence="2" id="KW-1185">Reference proteome</keyword>
<gene>
    <name evidence="1" type="ORF">VNO80_05515</name>
</gene>
<evidence type="ECO:0000313" key="1">
    <source>
        <dbReference type="EMBL" id="KAK7372145.1"/>
    </source>
</evidence>
<name>A0AAN9NG44_PHACN</name>
<dbReference type="EMBL" id="JAYMYR010000003">
    <property type="protein sequence ID" value="KAK7372145.1"/>
    <property type="molecule type" value="Genomic_DNA"/>
</dbReference>